<dbReference type="PANTHER" id="PTHR12419:SF111">
    <property type="entry name" value="OVARIAN TUMOR DOMAIN-CONTAINING DEUBIQUITINATING ENZYME 9"/>
    <property type="match status" value="1"/>
</dbReference>
<comment type="caution">
    <text evidence="3">The sequence shown here is derived from an EMBL/GenBank/DDBJ whole genome shotgun (WGS) entry which is preliminary data.</text>
</comment>
<evidence type="ECO:0000256" key="1">
    <source>
        <dbReference type="ARBA" id="ARBA00010407"/>
    </source>
</evidence>
<evidence type="ECO:0000313" key="4">
    <source>
        <dbReference type="Proteomes" id="UP000489600"/>
    </source>
</evidence>
<evidence type="ECO:0000259" key="2">
    <source>
        <dbReference type="Pfam" id="PF02338"/>
    </source>
</evidence>
<keyword evidence="4" id="KW-1185">Reference proteome</keyword>
<dbReference type="EMBL" id="CABITT030000001">
    <property type="protein sequence ID" value="VVA92743.1"/>
    <property type="molecule type" value="Genomic_DNA"/>
</dbReference>
<dbReference type="Gene3D" id="3.90.70.80">
    <property type="match status" value="1"/>
</dbReference>
<gene>
    <name evidence="3" type="ORF">ANE_LOCUS3188</name>
</gene>
<dbReference type="SUPFAM" id="SSF54001">
    <property type="entry name" value="Cysteine proteinases"/>
    <property type="match status" value="1"/>
</dbReference>
<dbReference type="GO" id="GO:0004843">
    <property type="term" value="F:cysteine-type deubiquitinase activity"/>
    <property type="evidence" value="ECO:0007669"/>
    <property type="project" value="TreeGrafter"/>
</dbReference>
<dbReference type="AlphaFoldDB" id="A0A565AUN5"/>
<dbReference type="CDD" id="cd22758">
    <property type="entry name" value="OTU_232R-like"/>
    <property type="match status" value="1"/>
</dbReference>
<dbReference type="Proteomes" id="UP000489600">
    <property type="component" value="Unassembled WGS sequence"/>
</dbReference>
<organism evidence="3 4">
    <name type="scientific">Arabis nemorensis</name>
    <dbReference type="NCBI Taxonomy" id="586526"/>
    <lineage>
        <taxon>Eukaryota</taxon>
        <taxon>Viridiplantae</taxon>
        <taxon>Streptophyta</taxon>
        <taxon>Embryophyta</taxon>
        <taxon>Tracheophyta</taxon>
        <taxon>Spermatophyta</taxon>
        <taxon>Magnoliopsida</taxon>
        <taxon>eudicotyledons</taxon>
        <taxon>Gunneridae</taxon>
        <taxon>Pentapetalae</taxon>
        <taxon>rosids</taxon>
        <taxon>malvids</taxon>
        <taxon>Brassicales</taxon>
        <taxon>Brassicaceae</taxon>
        <taxon>Arabideae</taxon>
        <taxon>Arabis</taxon>
    </lineage>
</organism>
<accession>A0A565AUN5</accession>
<dbReference type="PANTHER" id="PTHR12419">
    <property type="entry name" value="OTU DOMAIN CONTAINING PROTEIN"/>
    <property type="match status" value="1"/>
</dbReference>
<protein>
    <recommendedName>
        <fullName evidence="2">OTU domain-containing protein</fullName>
    </recommendedName>
</protein>
<dbReference type="OrthoDB" id="415023at2759"/>
<dbReference type="InterPro" id="IPR003323">
    <property type="entry name" value="OTU_dom"/>
</dbReference>
<dbReference type="Pfam" id="PF02338">
    <property type="entry name" value="OTU"/>
    <property type="match status" value="1"/>
</dbReference>
<comment type="similarity">
    <text evidence="1">Belongs to the peptidase C85 family.</text>
</comment>
<feature type="domain" description="OTU" evidence="2">
    <location>
        <begin position="24"/>
        <end position="108"/>
    </location>
</feature>
<dbReference type="GO" id="GO:0016579">
    <property type="term" value="P:protein deubiquitination"/>
    <property type="evidence" value="ECO:0007669"/>
    <property type="project" value="TreeGrafter"/>
</dbReference>
<dbReference type="InterPro" id="IPR038765">
    <property type="entry name" value="Papain-like_cys_pep_sf"/>
</dbReference>
<name>A0A565AUN5_9BRAS</name>
<proteinExistence type="inferred from homology"/>
<reference evidence="3" key="1">
    <citation type="submission" date="2019-07" db="EMBL/GenBank/DDBJ databases">
        <authorList>
            <person name="Dittberner H."/>
        </authorList>
    </citation>
    <scope>NUCLEOTIDE SEQUENCE [LARGE SCALE GENOMIC DNA]</scope>
</reference>
<dbReference type="InterPro" id="IPR050704">
    <property type="entry name" value="Peptidase_C85-like"/>
</dbReference>
<evidence type="ECO:0000313" key="3">
    <source>
        <dbReference type="EMBL" id="VVA92743.1"/>
    </source>
</evidence>
<sequence length="117" mass="13595">MSISKEQLRKDVEIFESFLKDIWYSRQNFQERIQPVEGDPSLYLENMSSDGYWGDHITLQAAANLFGVVINVLDVTTSTSTINLVEIRPQGEQNEDPPQLWISLWDNLHYTSLEENF</sequence>